<dbReference type="GO" id="GO:0008033">
    <property type="term" value="P:tRNA processing"/>
    <property type="evidence" value="ECO:0007669"/>
    <property type="project" value="UniProtKB-KW"/>
</dbReference>
<dbReference type="SMART" id="SM00358">
    <property type="entry name" value="DSRM"/>
    <property type="match status" value="1"/>
</dbReference>
<dbReference type="OrthoDB" id="9805026at2"/>
<dbReference type="CDD" id="cd10845">
    <property type="entry name" value="DSRM_RNAse_III_family"/>
    <property type="match status" value="1"/>
</dbReference>
<keyword evidence="13 15" id="KW-0460">Magnesium</keyword>
<sequence>MSRIPLHDLLPEGLHDSELLTEALTHRSAGSPNNERLEYLGDAVLGMVMAEHLFKAHPEASEGDLSRLRATLVNKDSLAVIGKAQGLGGHINLGQGELKSGGARRNSILADAVEAVIGAVYLDSGFDAARRFVLALYADRLESLPALDALKDPKTRLQEWLQGRSRELPVYEVTSVTGKAHEQRFRALCRVGDQEYPGEGTSRRRAEQAAAECALKALETSGKRQEAS</sequence>
<evidence type="ECO:0000256" key="5">
    <source>
        <dbReference type="ARBA" id="ARBA00022490"/>
    </source>
</evidence>
<accession>B8GPL1</accession>
<dbReference type="PANTHER" id="PTHR11207">
    <property type="entry name" value="RIBONUCLEASE III"/>
    <property type="match status" value="1"/>
</dbReference>
<feature type="active site" evidence="15">
    <location>
        <position position="42"/>
    </location>
</feature>
<dbReference type="eggNOG" id="COG0571">
    <property type="taxonomic scope" value="Bacteria"/>
</dbReference>
<evidence type="ECO:0000256" key="15">
    <source>
        <dbReference type="HAMAP-Rule" id="MF_00104"/>
    </source>
</evidence>
<dbReference type="Pfam" id="PF14622">
    <property type="entry name" value="Ribonucleas_3_3"/>
    <property type="match status" value="1"/>
</dbReference>
<dbReference type="GO" id="GO:0006397">
    <property type="term" value="P:mRNA processing"/>
    <property type="evidence" value="ECO:0007669"/>
    <property type="project" value="UniProtKB-UniRule"/>
</dbReference>
<evidence type="ECO:0000256" key="11">
    <source>
        <dbReference type="ARBA" id="ARBA00022759"/>
    </source>
</evidence>
<dbReference type="GO" id="GO:0010468">
    <property type="term" value="P:regulation of gene expression"/>
    <property type="evidence" value="ECO:0007669"/>
    <property type="project" value="TreeGrafter"/>
</dbReference>
<evidence type="ECO:0000256" key="3">
    <source>
        <dbReference type="ARBA" id="ARBA00010183"/>
    </source>
</evidence>
<dbReference type="GO" id="GO:0046872">
    <property type="term" value="F:metal ion binding"/>
    <property type="evidence" value="ECO:0007669"/>
    <property type="project" value="UniProtKB-KW"/>
</dbReference>
<keyword evidence="9 15" id="KW-0540">Nuclease</keyword>
<evidence type="ECO:0000256" key="14">
    <source>
        <dbReference type="ARBA" id="ARBA00022884"/>
    </source>
</evidence>
<evidence type="ECO:0000313" key="18">
    <source>
        <dbReference type="EMBL" id="ACL72178.1"/>
    </source>
</evidence>
<comment type="catalytic activity">
    <reaction evidence="1 15">
        <text>Endonucleolytic cleavage to 5'-phosphomonoester.</text>
        <dbReference type="EC" id="3.1.26.3"/>
    </reaction>
</comment>
<dbReference type="AlphaFoldDB" id="B8GPL1"/>
<dbReference type="RefSeq" id="WP_012637662.1">
    <property type="nucleotide sequence ID" value="NC_011901.1"/>
</dbReference>
<dbReference type="Proteomes" id="UP000002383">
    <property type="component" value="Chromosome"/>
</dbReference>
<dbReference type="InterPro" id="IPR011907">
    <property type="entry name" value="RNase_III"/>
</dbReference>
<dbReference type="GO" id="GO:0004525">
    <property type="term" value="F:ribonuclease III activity"/>
    <property type="evidence" value="ECO:0007669"/>
    <property type="project" value="UniProtKB-UniRule"/>
</dbReference>
<dbReference type="PROSITE" id="PS00517">
    <property type="entry name" value="RNASE_3_1"/>
    <property type="match status" value="1"/>
</dbReference>
<feature type="domain" description="DRBM" evidence="16">
    <location>
        <begin position="152"/>
        <end position="220"/>
    </location>
</feature>
<dbReference type="SUPFAM" id="SSF69065">
    <property type="entry name" value="RNase III domain-like"/>
    <property type="match status" value="1"/>
</dbReference>
<comment type="function">
    <text evidence="15">Digests double-stranded RNA. Involved in the processing of primary rRNA transcript to yield the immediate precursors to the large and small rRNAs (23S and 16S). Processes some mRNAs, and tRNAs when they are encoded in the rRNA operon. Processes pre-crRNA and tracrRNA of type II CRISPR loci if present in the organism.</text>
</comment>
<evidence type="ECO:0000256" key="13">
    <source>
        <dbReference type="ARBA" id="ARBA00022842"/>
    </source>
</evidence>
<keyword evidence="8 15" id="KW-0819">tRNA processing</keyword>
<dbReference type="InterPro" id="IPR036389">
    <property type="entry name" value="RNase_III_sf"/>
</dbReference>
<evidence type="ECO:0000256" key="2">
    <source>
        <dbReference type="ARBA" id="ARBA00004496"/>
    </source>
</evidence>
<dbReference type="Gene3D" id="1.10.1520.10">
    <property type="entry name" value="Ribonuclease III domain"/>
    <property type="match status" value="1"/>
</dbReference>
<dbReference type="Gene3D" id="3.30.160.20">
    <property type="match status" value="1"/>
</dbReference>
<dbReference type="PANTHER" id="PTHR11207:SF0">
    <property type="entry name" value="RIBONUCLEASE 3"/>
    <property type="match status" value="1"/>
</dbReference>
<dbReference type="FunFam" id="3.30.160.20:FF:000003">
    <property type="entry name" value="Ribonuclease 3"/>
    <property type="match status" value="1"/>
</dbReference>
<evidence type="ECO:0000256" key="10">
    <source>
        <dbReference type="ARBA" id="ARBA00022723"/>
    </source>
</evidence>
<dbReference type="CDD" id="cd00593">
    <property type="entry name" value="RIBOc"/>
    <property type="match status" value="1"/>
</dbReference>
<dbReference type="Pfam" id="PF00035">
    <property type="entry name" value="dsrm"/>
    <property type="match status" value="1"/>
</dbReference>
<evidence type="ECO:0000256" key="8">
    <source>
        <dbReference type="ARBA" id="ARBA00022694"/>
    </source>
</evidence>
<feature type="domain" description="RNase III" evidence="17">
    <location>
        <begin position="14"/>
        <end position="125"/>
    </location>
</feature>
<dbReference type="EMBL" id="CP001339">
    <property type="protein sequence ID" value="ACL72178.1"/>
    <property type="molecule type" value="Genomic_DNA"/>
</dbReference>
<dbReference type="HOGENOM" id="CLU_000907_1_1_6"/>
<dbReference type="PROSITE" id="PS50137">
    <property type="entry name" value="DS_RBD"/>
    <property type="match status" value="1"/>
</dbReference>
<dbReference type="InterPro" id="IPR014720">
    <property type="entry name" value="dsRBD_dom"/>
</dbReference>
<feature type="binding site" evidence="15">
    <location>
        <position position="114"/>
    </location>
    <ligand>
        <name>Mg(2+)</name>
        <dbReference type="ChEBI" id="CHEBI:18420"/>
    </ligand>
</feature>
<keyword evidence="11 15" id="KW-0255">Endonuclease</keyword>
<keyword evidence="10 15" id="KW-0479">Metal-binding</keyword>
<dbReference type="STRING" id="396588.Tgr7_1092"/>
<keyword evidence="15" id="KW-0699">rRNA-binding</keyword>
<evidence type="ECO:0000256" key="6">
    <source>
        <dbReference type="ARBA" id="ARBA00022552"/>
    </source>
</evidence>
<evidence type="ECO:0000256" key="4">
    <source>
        <dbReference type="ARBA" id="ARBA00011738"/>
    </source>
</evidence>
<dbReference type="FunFam" id="1.10.1520.10:FF:000001">
    <property type="entry name" value="Ribonuclease 3"/>
    <property type="match status" value="1"/>
</dbReference>
<comment type="similarity">
    <text evidence="3">Belongs to the ribonuclease III family.</text>
</comment>
<comment type="cofactor">
    <cofactor evidence="15">
        <name>Mg(2+)</name>
        <dbReference type="ChEBI" id="CHEBI:18420"/>
    </cofactor>
</comment>
<feature type="binding site" evidence="15">
    <location>
        <position position="111"/>
    </location>
    <ligand>
        <name>Mg(2+)</name>
        <dbReference type="ChEBI" id="CHEBI:18420"/>
    </ligand>
</feature>
<evidence type="ECO:0000256" key="7">
    <source>
        <dbReference type="ARBA" id="ARBA00022664"/>
    </source>
</evidence>
<evidence type="ECO:0000313" key="19">
    <source>
        <dbReference type="Proteomes" id="UP000002383"/>
    </source>
</evidence>
<dbReference type="EC" id="3.1.26.3" evidence="15"/>
<dbReference type="GO" id="GO:0003725">
    <property type="term" value="F:double-stranded RNA binding"/>
    <property type="evidence" value="ECO:0007669"/>
    <property type="project" value="TreeGrafter"/>
</dbReference>
<dbReference type="GO" id="GO:0019843">
    <property type="term" value="F:rRNA binding"/>
    <property type="evidence" value="ECO:0007669"/>
    <property type="project" value="UniProtKB-KW"/>
</dbReference>
<dbReference type="NCBIfam" id="TIGR02191">
    <property type="entry name" value="RNaseIII"/>
    <property type="match status" value="1"/>
</dbReference>
<dbReference type="SMART" id="SM00535">
    <property type="entry name" value="RIBOc"/>
    <property type="match status" value="1"/>
</dbReference>
<keyword evidence="19" id="KW-1185">Reference proteome</keyword>
<comment type="subcellular location">
    <subcellularLocation>
        <location evidence="2 15">Cytoplasm</location>
    </subcellularLocation>
</comment>
<dbReference type="SUPFAM" id="SSF54768">
    <property type="entry name" value="dsRNA-binding domain-like"/>
    <property type="match status" value="1"/>
</dbReference>
<dbReference type="InterPro" id="IPR000999">
    <property type="entry name" value="RNase_III_dom"/>
</dbReference>
<evidence type="ECO:0000256" key="9">
    <source>
        <dbReference type="ARBA" id="ARBA00022722"/>
    </source>
</evidence>
<dbReference type="PROSITE" id="PS50142">
    <property type="entry name" value="RNASE_3_2"/>
    <property type="match status" value="1"/>
</dbReference>
<keyword evidence="7 15" id="KW-0507">mRNA processing</keyword>
<feature type="binding site" evidence="15">
    <location>
        <position position="38"/>
    </location>
    <ligand>
        <name>Mg(2+)</name>
        <dbReference type="ChEBI" id="CHEBI:18420"/>
    </ligand>
</feature>
<keyword evidence="14 15" id="KW-0694">RNA-binding</keyword>
<gene>
    <name evidence="15" type="primary">rnc</name>
    <name evidence="18" type="ordered locus">Tgr7_1092</name>
</gene>
<dbReference type="GO" id="GO:0006364">
    <property type="term" value="P:rRNA processing"/>
    <property type="evidence" value="ECO:0007669"/>
    <property type="project" value="UniProtKB-UniRule"/>
</dbReference>
<evidence type="ECO:0000256" key="12">
    <source>
        <dbReference type="ARBA" id="ARBA00022801"/>
    </source>
</evidence>
<dbReference type="GO" id="GO:0005737">
    <property type="term" value="C:cytoplasm"/>
    <property type="evidence" value="ECO:0007669"/>
    <property type="project" value="UniProtKB-SubCell"/>
</dbReference>
<evidence type="ECO:0000259" key="16">
    <source>
        <dbReference type="PROSITE" id="PS50137"/>
    </source>
</evidence>
<keyword evidence="12 15" id="KW-0378">Hydrolase</keyword>
<protein>
    <recommendedName>
        <fullName evidence="15">Ribonuclease 3</fullName>
        <ecNumber evidence="15">3.1.26.3</ecNumber>
    </recommendedName>
    <alternativeName>
        <fullName evidence="15">Ribonuclease III</fullName>
        <shortName evidence="15">RNase III</shortName>
    </alternativeName>
</protein>
<dbReference type="HAMAP" id="MF_00104">
    <property type="entry name" value="RNase_III"/>
    <property type="match status" value="1"/>
</dbReference>
<name>B8GPL1_THISH</name>
<dbReference type="KEGG" id="tgr:Tgr7_1092"/>
<keyword evidence="5 15" id="KW-0963">Cytoplasm</keyword>
<comment type="subunit">
    <text evidence="4 15">Homodimer.</text>
</comment>
<proteinExistence type="inferred from homology"/>
<dbReference type="GO" id="GO:0042802">
    <property type="term" value="F:identical protein binding"/>
    <property type="evidence" value="ECO:0007669"/>
    <property type="project" value="UniProtKB-ARBA"/>
</dbReference>
<keyword evidence="6 15" id="KW-0698">rRNA processing</keyword>
<evidence type="ECO:0000256" key="1">
    <source>
        <dbReference type="ARBA" id="ARBA00000109"/>
    </source>
</evidence>
<organism evidence="18 19">
    <name type="scientific">Thioalkalivibrio sulfidiphilus (strain HL-EbGR7)</name>
    <dbReference type="NCBI Taxonomy" id="396588"/>
    <lineage>
        <taxon>Bacteria</taxon>
        <taxon>Pseudomonadati</taxon>
        <taxon>Pseudomonadota</taxon>
        <taxon>Gammaproteobacteria</taxon>
        <taxon>Chromatiales</taxon>
        <taxon>Ectothiorhodospiraceae</taxon>
        <taxon>Thioalkalivibrio</taxon>
    </lineage>
</organism>
<feature type="active site" evidence="15">
    <location>
        <position position="114"/>
    </location>
</feature>
<reference evidence="18 19" key="1">
    <citation type="journal article" date="2011" name="Stand. Genomic Sci.">
        <title>Complete genome sequence of 'Thioalkalivibrio sulfidophilus' HL-EbGr7.</title>
        <authorList>
            <person name="Muyzer G."/>
            <person name="Sorokin D.Y."/>
            <person name="Mavromatis K."/>
            <person name="Lapidus A."/>
            <person name="Clum A."/>
            <person name="Ivanova N."/>
            <person name="Pati A."/>
            <person name="d'Haeseleer P."/>
            <person name="Woyke T."/>
            <person name="Kyrpides N.C."/>
        </authorList>
    </citation>
    <scope>NUCLEOTIDE SEQUENCE [LARGE SCALE GENOMIC DNA]</scope>
    <source>
        <strain evidence="18 19">HL-EbGR7</strain>
    </source>
</reference>
<evidence type="ECO:0000259" key="17">
    <source>
        <dbReference type="PROSITE" id="PS50142"/>
    </source>
</evidence>